<evidence type="ECO:0000256" key="2">
    <source>
        <dbReference type="ARBA" id="ARBA00022741"/>
    </source>
</evidence>
<dbReference type="VEuPathDB" id="FungiDB:TAPDE_000936"/>
<keyword evidence="3 9" id="KW-0378">Hydrolase</keyword>
<dbReference type="EMBL" id="CAHR02000029">
    <property type="protein sequence ID" value="CCG81217.1"/>
    <property type="molecule type" value="Genomic_DNA"/>
</dbReference>
<evidence type="ECO:0000256" key="7">
    <source>
        <dbReference type="ARBA" id="ARBA00050665"/>
    </source>
</evidence>
<keyword evidence="12" id="KW-1185">Reference proteome</keyword>
<dbReference type="InterPro" id="IPR003593">
    <property type="entry name" value="AAA+_ATPase"/>
</dbReference>
<dbReference type="SUPFAM" id="SSF54211">
    <property type="entry name" value="Ribosomal protein S5 domain 2-like"/>
    <property type="match status" value="1"/>
</dbReference>
<protein>
    <recommendedName>
        <fullName evidence="8">endopeptidase La</fullName>
        <ecNumber evidence="8">3.4.21.53</ecNumber>
    </recommendedName>
</protein>
<comment type="caution">
    <text evidence="11">The sequence shown here is derived from an EMBL/GenBank/DDBJ whole genome shotgun (WGS) entry which is preliminary data.</text>
</comment>
<dbReference type="InterPro" id="IPR014721">
    <property type="entry name" value="Ribsml_uS5_D2-typ_fold_subgr"/>
</dbReference>
<dbReference type="OrthoDB" id="2411602at2759"/>
<evidence type="ECO:0000256" key="5">
    <source>
        <dbReference type="ARBA" id="ARBA00022840"/>
    </source>
</evidence>
<keyword evidence="6" id="KW-0576">Peroxisome</keyword>
<proteinExistence type="inferred from homology"/>
<dbReference type="InterPro" id="IPR054594">
    <property type="entry name" value="Lon_lid"/>
</dbReference>
<dbReference type="Gene3D" id="3.30.230.10">
    <property type="match status" value="1"/>
</dbReference>
<dbReference type="SMART" id="SM00382">
    <property type="entry name" value="AAA"/>
    <property type="match status" value="1"/>
</dbReference>
<dbReference type="InterPro" id="IPR008268">
    <property type="entry name" value="Peptidase_S16_AS"/>
</dbReference>
<dbReference type="InterPro" id="IPR020568">
    <property type="entry name" value="Ribosomal_Su5_D2-typ_SF"/>
</dbReference>
<dbReference type="GO" id="GO:0016887">
    <property type="term" value="F:ATP hydrolysis activity"/>
    <property type="evidence" value="ECO:0007669"/>
    <property type="project" value="InterPro"/>
</dbReference>
<evidence type="ECO:0000256" key="3">
    <source>
        <dbReference type="ARBA" id="ARBA00022801"/>
    </source>
</evidence>
<dbReference type="GO" id="GO:0006508">
    <property type="term" value="P:proteolysis"/>
    <property type="evidence" value="ECO:0007669"/>
    <property type="project" value="UniProtKB-KW"/>
</dbReference>
<dbReference type="Gene3D" id="1.10.8.60">
    <property type="match status" value="1"/>
</dbReference>
<keyword evidence="1 9" id="KW-0645">Protease</keyword>
<evidence type="ECO:0000256" key="9">
    <source>
        <dbReference type="PROSITE-ProRule" id="PRU01122"/>
    </source>
</evidence>
<sequence length="452" mass="48956">MTTIRAPILLLQGPPGTGKTSIARSLAKALGRKFHRISLGGVRDEAEIRGHRRTYVGAMPGLIVQALKQVGCCDPVILLDEIDKMSSNSHHGDPSAAMLEVLDPEQNHAFKDHYVNIPVDLSRVLFIATANSLETIPPPLLDRMETISLPGYTFLEKKSIAERHLVPKQAQVNGLTPEQARLTEEIILKIATEYTREAGVRNLEREIGAVCRHKAVEFAESKDNGTTYNPSVSEADLEEILGVQKFEAELAETDVRPGVVTGLAYMGSGNGGLLFFEAIEMPGKGQLQLTGNLGDVIKESANIALSWVRANAFKLGITAKPEDDIMQGKQVHIHAPAGSIPKDGPSAGVALTLALVSLFSKRTIPPHIAMTGEVTLRGQVLPIGGVKEKVLGAHRAGIKTILLPYRNRKDQQDLPADVKADLRLVFVKTMSEVLSEVWGESPENLALLTSQL</sequence>
<keyword evidence="5" id="KW-0067">ATP-binding</keyword>
<dbReference type="SUPFAM" id="SSF52540">
    <property type="entry name" value="P-loop containing nucleoside triphosphate hydrolases"/>
    <property type="match status" value="1"/>
</dbReference>
<accession>R4X7A9</accession>
<evidence type="ECO:0000256" key="1">
    <source>
        <dbReference type="ARBA" id="ARBA00022670"/>
    </source>
</evidence>
<dbReference type="GO" id="GO:0004252">
    <property type="term" value="F:serine-type endopeptidase activity"/>
    <property type="evidence" value="ECO:0007669"/>
    <property type="project" value="UniProtKB-UniRule"/>
</dbReference>
<evidence type="ECO:0000259" key="10">
    <source>
        <dbReference type="PROSITE" id="PS51786"/>
    </source>
</evidence>
<dbReference type="InterPro" id="IPR027417">
    <property type="entry name" value="P-loop_NTPase"/>
</dbReference>
<dbReference type="FunFam" id="3.30.230.10:FF:000039">
    <property type="entry name" value="Lon protease homolog 2, peroxisomal"/>
    <property type="match status" value="1"/>
</dbReference>
<dbReference type="AlphaFoldDB" id="R4X7A9"/>
<feature type="active site" evidence="9">
    <location>
        <position position="346"/>
    </location>
</feature>
<dbReference type="Pfam" id="PF00004">
    <property type="entry name" value="AAA"/>
    <property type="match status" value="1"/>
</dbReference>
<dbReference type="InterPro" id="IPR027065">
    <property type="entry name" value="Lon_Prtase"/>
</dbReference>
<dbReference type="Pfam" id="PF22667">
    <property type="entry name" value="Lon_lid"/>
    <property type="match status" value="1"/>
</dbReference>
<dbReference type="FunFam" id="1.10.8.60:FF:000091">
    <property type="entry name" value="Lon protease homolog 2, peroxisomal"/>
    <property type="match status" value="1"/>
</dbReference>
<dbReference type="EC" id="3.4.21.53" evidence="8"/>
<dbReference type="PANTHER" id="PTHR10046">
    <property type="entry name" value="ATP DEPENDENT LON PROTEASE FAMILY MEMBER"/>
    <property type="match status" value="1"/>
</dbReference>
<dbReference type="GO" id="GO:0030163">
    <property type="term" value="P:protein catabolic process"/>
    <property type="evidence" value="ECO:0007669"/>
    <property type="project" value="InterPro"/>
</dbReference>
<feature type="domain" description="Lon proteolytic" evidence="10">
    <location>
        <begin position="254"/>
        <end position="440"/>
    </location>
</feature>
<dbReference type="Gene3D" id="3.40.50.300">
    <property type="entry name" value="P-loop containing nucleotide triphosphate hydrolases"/>
    <property type="match status" value="1"/>
</dbReference>
<feature type="active site" evidence="9">
    <location>
        <position position="389"/>
    </location>
</feature>
<evidence type="ECO:0000256" key="4">
    <source>
        <dbReference type="ARBA" id="ARBA00022825"/>
    </source>
</evidence>
<dbReference type="Proteomes" id="UP000013776">
    <property type="component" value="Unassembled WGS sequence"/>
</dbReference>
<evidence type="ECO:0000256" key="8">
    <source>
        <dbReference type="ARBA" id="ARBA00066743"/>
    </source>
</evidence>
<keyword evidence="2" id="KW-0547">Nucleotide-binding</keyword>
<dbReference type="InterPro" id="IPR003959">
    <property type="entry name" value="ATPase_AAA_core"/>
</dbReference>
<gene>
    <name evidence="11" type="ORF">TAPDE_000936</name>
</gene>
<organism evidence="11 12">
    <name type="scientific">Taphrina deformans (strain PYCC 5710 / ATCC 11124 / CBS 356.35 / IMI 108563 / JCM 9778 / NBRC 8474)</name>
    <name type="common">Peach leaf curl fungus</name>
    <name type="synonym">Lalaria deformans</name>
    <dbReference type="NCBI Taxonomy" id="1097556"/>
    <lineage>
        <taxon>Eukaryota</taxon>
        <taxon>Fungi</taxon>
        <taxon>Dikarya</taxon>
        <taxon>Ascomycota</taxon>
        <taxon>Taphrinomycotina</taxon>
        <taxon>Taphrinomycetes</taxon>
        <taxon>Taphrinales</taxon>
        <taxon>Taphrinaceae</taxon>
        <taxon>Taphrina</taxon>
    </lineage>
</organism>
<evidence type="ECO:0000313" key="11">
    <source>
        <dbReference type="EMBL" id="CCG81217.1"/>
    </source>
</evidence>
<dbReference type="GO" id="GO:0004176">
    <property type="term" value="F:ATP-dependent peptidase activity"/>
    <property type="evidence" value="ECO:0007669"/>
    <property type="project" value="UniProtKB-UniRule"/>
</dbReference>
<dbReference type="PROSITE" id="PS01046">
    <property type="entry name" value="LON_SER"/>
    <property type="match status" value="1"/>
</dbReference>
<evidence type="ECO:0000256" key="6">
    <source>
        <dbReference type="ARBA" id="ARBA00023140"/>
    </source>
</evidence>
<dbReference type="PRINTS" id="PR00830">
    <property type="entry name" value="ENDOLAPTASE"/>
</dbReference>
<evidence type="ECO:0000313" key="12">
    <source>
        <dbReference type="Proteomes" id="UP000013776"/>
    </source>
</evidence>
<dbReference type="InterPro" id="IPR004815">
    <property type="entry name" value="Lon_bac/euk-typ"/>
</dbReference>
<comment type="similarity">
    <text evidence="9">Belongs to the peptidase S16 family.</text>
</comment>
<dbReference type="FunFam" id="3.40.50.300:FF:000021">
    <property type="entry name" value="Lon protease homolog"/>
    <property type="match status" value="1"/>
</dbReference>
<dbReference type="CDD" id="cd19500">
    <property type="entry name" value="RecA-like_Lon"/>
    <property type="match status" value="1"/>
</dbReference>
<dbReference type="Pfam" id="PF05362">
    <property type="entry name" value="Lon_C"/>
    <property type="match status" value="1"/>
</dbReference>
<dbReference type="GO" id="GO:0005524">
    <property type="term" value="F:ATP binding"/>
    <property type="evidence" value="ECO:0007669"/>
    <property type="project" value="UniProtKB-KW"/>
</dbReference>
<dbReference type="NCBIfam" id="TIGR00763">
    <property type="entry name" value="lon"/>
    <property type="match status" value="1"/>
</dbReference>
<dbReference type="PROSITE" id="PS51786">
    <property type="entry name" value="LON_PROTEOLYTIC"/>
    <property type="match status" value="1"/>
</dbReference>
<comment type="catalytic activity">
    <reaction evidence="7">
        <text>Hydrolysis of proteins in presence of ATP.</text>
        <dbReference type="EC" id="3.4.21.53"/>
    </reaction>
</comment>
<name>R4X7A9_TAPDE</name>
<keyword evidence="4 9" id="KW-0720">Serine protease</keyword>
<dbReference type="InterPro" id="IPR008269">
    <property type="entry name" value="Lon_proteolytic"/>
</dbReference>
<reference evidence="11 12" key="1">
    <citation type="journal article" date="2013" name="MBio">
        <title>Genome sequencing of the plant pathogen Taphrina deformans, the causal agent of peach leaf curl.</title>
        <authorList>
            <person name="Cisse O.H."/>
            <person name="Almeida J.M.G.C.F."/>
            <person name="Fonseca A."/>
            <person name="Kumar A.A."/>
            <person name="Salojaervi J."/>
            <person name="Overmyer K."/>
            <person name="Hauser P.M."/>
            <person name="Pagni M."/>
        </authorList>
    </citation>
    <scope>NUCLEOTIDE SEQUENCE [LARGE SCALE GENOMIC DNA]</scope>
    <source>
        <strain evidence="12">PYCC 5710 / ATCC 11124 / CBS 356.35 / IMI 108563 / JCM 9778 / NBRC 8474</strain>
    </source>
</reference>
<dbReference type="eggNOG" id="KOG2004">
    <property type="taxonomic scope" value="Eukaryota"/>
</dbReference>
<dbReference type="STRING" id="1097556.R4X7A9"/>